<evidence type="ECO:0000256" key="1">
    <source>
        <dbReference type="ARBA" id="ARBA00004141"/>
    </source>
</evidence>
<organism evidence="7 8">
    <name type="scientific">Tegillarca granosa</name>
    <name type="common">Malaysian cockle</name>
    <name type="synonym">Anadara granosa</name>
    <dbReference type="NCBI Taxonomy" id="220873"/>
    <lineage>
        <taxon>Eukaryota</taxon>
        <taxon>Metazoa</taxon>
        <taxon>Spiralia</taxon>
        <taxon>Lophotrochozoa</taxon>
        <taxon>Mollusca</taxon>
        <taxon>Bivalvia</taxon>
        <taxon>Autobranchia</taxon>
        <taxon>Pteriomorphia</taxon>
        <taxon>Arcoida</taxon>
        <taxon>Arcoidea</taxon>
        <taxon>Arcidae</taxon>
        <taxon>Tegillarca</taxon>
    </lineage>
</organism>
<comment type="subcellular location">
    <subcellularLocation>
        <location evidence="1">Membrane</location>
        <topology evidence="1">Multi-pass membrane protein</topology>
    </subcellularLocation>
</comment>
<feature type="transmembrane region" description="Helical" evidence="6">
    <location>
        <begin position="50"/>
        <end position="70"/>
    </location>
</feature>
<keyword evidence="8" id="KW-1185">Reference proteome</keyword>
<reference evidence="7 8" key="1">
    <citation type="submission" date="2022-12" db="EMBL/GenBank/DDBJ databases">
        <title>Chromosome-level genome of Tegillarca granosa.</title>
        <authorList>
            <person name="Kim J."/>
        </authorList>
    </citation>
    <scope>NUCLEOTIDE SEQUENCE [LARGE SCALE GENOMIC DNA]</scope>
    <source>
        <strain evidence="7">Teg-2019</strain>
        <tissue evidence="7">Adductor muscle</tissue>
    </source>
</reference>
<comment type="caution">
    <text evidence="7">The sequence shown here is derived from an EMBL/GenBank/DDBJ whole genome shotgun (WGS) entry which is preliminary data.</text>
</comment>
<evidence type="ECO:0000313" key="8">
    <source>
        <dbReference type="Proteomes" id="UP001217089"/>
    </source>
</evidence>
<dbReference type="InterPro" id="IPR051951">
    <property type="entry name" value="UNC-93_regulatory"/>
</dbReference>
<feature type="transmembrane region" description="Helical" evidence="6">
    <location>
        <begin position="208"/>
        <end position="231"/>
    </location>
</feature>
<keyword evidence="3 6" id="KW-0812">Transmembrane</keyword>
<sequence>MRINIKCSTRDDDVSGSIWTSVIVSLSFTFVFTAYVSIQNLQSSLNQEEGLGVISLSCLYAFIIVSAILAPTVIKFIGAKLAIIIPWVVHIIYTGTNFYPTFSTLIPSSVLMGIVSGFLWTSQSIYIATNGAAMSEASGEDLHTVLSKLNGMFFTMYETTQITGNLISSLVLKQGSYDDIENTTKVCGSQDCPLAANATKIIEPERNIVYILLGIYLAFDVIGLLLTTFFLSPLPKTEWSQKQTTTNSITSCFFVLGDFKLLMLVPLIGFMAMEQAILWTDFTKSFVSCLFGIHKVGFVMAAYGGSTSVFNLIWSRLARFTGRYFLIAFASLINMGIFITLYEWTPDKEYKLYIIAVSWGMSEGIWQTQSNGSLWTSQALFLYTNGASLARTKHQDLHAV</sequence>
<dbReference type="InterPro" id="IPR036259">
    <property type="entry name" value="MFS_trans_sf"/>
</dbReference>
<accession>A0ABQ9EUV8</accession>
<evidence type="ECO:0000313" key="7">
    <source>
        <dbReference type="EMBL" id="KAJ8308976.1"/>
    </source>
</evidence>
<dbReference type="EMBL" id="JARBDR010000657">
    <property type="protein sequence ID" value="KAJ8308976.1"/>
    <property type="molecule type" value="Genomic_DNA"/>
</dbReference>
<protein>
    <submittedName>
        <fullName evidence="7">Uncharacterized protein</fullName>
    </submittedName>
</protein>
<evidence type="ECO:0000256" key="5">
    <source>
        <dbReference type="ARBA" id="ARBA00023136"/>
    </source>
</evidence>
<gene>
    <name evidence="7" type="ORF">KUTeg_013850</name>
</gene>
<comment type="similarity">
    <text evidence="2">Belongs to the unc-93 family.</text>
</comment>
<dbReference type="SUPFAM" id="SSF103473">
    <property type="entry name" value="MFS general substrate transporter"/>
    <property type="match status" value="1"/>
</dbReference>
<proteinExistence type="inferred from homology"/>
<feature type="transmembrane region" description="Helical" evidence="6">
    <location>
        <begin position="18"/>
        <end position="38"/>
    </location>
</feature>
<dbReference type="Proteomes" id="UP001217089">
    <property type="component" value="Unassembled WGS sequence"/>
</dbReference>
<dbReference type="PANTHER" id="PTHR19444">
    <property type="entry name" value="UNC-93 RELATED"/>
    <property type="match status" value="1"/>
</dbReference>
<feature type="transmembrane region" description="Helical" evidence="6">
    <location>
        <begin position="285"/>
        <end position="303"/>
    </location>
</feature>
<dbReference type="Pfam" id="PF05978">
    <property type="entry name" value="UNC-93"/>
    <property type="match status" value="1"/>
</dbReference>
<dbReference type="InterPro" id="IPR010291">
    <property type="entry name" value="Ion_channel_UNC-93"/>
</dbReference>
<feature type="transmembrane region" description="Helical" evidence="6">
    <location>
        <begin position="76"/>
        <end position="93"/>
    </location>
</feature>
<evidence type="ECO:0000256" key="6">
    <source>
        <dbReference type="SAM" id="Phobius"/>
    </source>
</evidence>
<feature type="transmembrane region" description="Helical" evidence="6">
    <location>
        <begin position="324"/>
        <end position="342"/>
    </location>
</feature>
<feature type="transmembrane region" description="Helical" evidence="6">
    <location>
        <begin position="105"/>
        <end position="128"/>
    </location>
</feature>
<name>A0ABQ9EUV8_TEGGR</name>
<evidence type="ECO:0000256" key="4">
    <source>
        <dbReference type="ARBA" id="ARBA00022989"/>
    </source>
</evidence>
<dbReference type="Gene3D" id="1.20.1250.20">
    <property type="entry name" value="MFS general substrate transporter like domains"/>
    <property type="match status" value="1"/>
</dbReference>
<evidence type="ECO:0000256" key="2">
    <source>
        <dbReference type="ARBA" id="ARBA00009172"/>
    </source>
</evidence>
<keyword evidence="5 6" id="KW-0472">Membrane</keyword>
<keyword evidence="4 6" id="KW-1133">Transmembrane helix</keyword>
<evidence type="ECO:0000256" key="3">
    <source>
        <dbReference type="ARBA" id="ARBA00022692"/>
    </source>
</evidence>
<feature type="transmembrane region" description="Helical" evidence="6">
    <location>
        <begin position="252"/>
        <end position="273"/>
    </location>
</feature>
<dbReference type="PANTHER" id="PTHR19444:SF13">
    <property type="entry name" value="PROTEIN UNC-93 HOMOLOG A"/>
    <property type="match status" value="1"/>
</dbReference>